<evidence type="ECO:0000256" key="7">
    <source>
        <dbReference type="ARBA" id="ARBA00023163"/>
    </source>
</evidence>
<dbReference type="InterPro" id="IPR018060">
    <property type="entry name" value="HTH_AraC"/>
</dbReference>
<evidence type="ECO:0000259" key="10">
    <source>
        <dbReference type="PROSITE" id="PS50110"/>
    </source>
</evidence>
<evidence type="ECO:0000256" key="3">
    <source>
        <dbReference type="ARBA" id="ARBA00022553"/>
    </source>
</evidence>
<proteinExistence type="predicted"/>
<dbReference type="Gene3D" id="1.10.10.60">
    <property type="entry name" value="Homeodomain-like"/>
    <property type="match status" value="2"/>
</dbReference>
<gene>
    <name evidence="11" type="ORF">HH215_26850</name>
</gene>
<evidence type="ECO:0000313" key="12">
    <source>
        <dbReference type="Proteomes" id="UP000502248"/>
    </source>
</evidence>
<dbReference type="GO" id="GO:0003700">
    <property type="term" value="F:DNA-binding transcription factor activity"/>
    <property type="evidence" value="ECO:0007669"/>
    <property type="project" value="InterPro"/>
</dbReference>
<dbReference type="CDD" id="cd17536">
    <property type="entry name" value="REC_YesN-like"/>
    <property type="match status" value="1"/>
</dbReference>
<dbReference type="SMART" id="SM00448">
    <property type="entry name" value="REC"/>
    <property type="match status" value="1"/>
</dbReference>
<reference evidence="11 12" key="1">
    <citation type="submission" date="2020-04" db="EMBL/GenBank/DDBJ databases">
        <title>Genome sequencing of novel species.</title>
        <authorList>
            <person name="Heo J."/>
            <person name="Kim S.-J."/>
            <person name="Kim J.-S."/>
            <person name="Hong S.-B."/>
            <person name="Kwon S.-W."/>
        </authorList>
    </citation>
    <scope>NUCLEOTIDE SEQUENCE [LARGE SCALE GENOMIC DNA]</scope>
    <source>
        <strain evidence="11 12">MFER-1</strain>
    </source>
</reference>
<dbReference type="KEGG" id="cheb:HH215_26850"/>
<keyword evidence="4" id="KW-0902">Two-component regulatory system</keyword>
<comment type="subcellular location">
    <subcellularLocation>
        <location evidence="1">Cytoplasm</location>
    </subcellularLocation>
</comment>
<dbReference type="PROSITE" id="PS01124">
    <property type="entry name" value="HTH_ARAC_FAMILY_2"/>
    <property type="match status" value="1"/>
</dbReference>
<keyword evidence="2" id="KW-0963">Cytoplasm</keyword>
<dbReference type="PANTHER" id="PTHR42713">
    <property type="entry name" value="HISTIDINE KINASE-RELATED"/>
    <property type="match status" value="1"/>
</dbReference>
<evidence type="ECO:0000256" key="6">
    <source>
        <dbReference type="ARBA" id="ARBA00023125"/>
    </source>
</evidence>
<evidence type="ECO:0000256" key="8">
    <source>
        <dbReference type="PROSITE-ProRule" id="PRU00169"/>
    </source>
</evidence>
<dbReference type="GO" id="GO:0005737">
    <property type="term" value="C:cytoplasm"/>
    <property type="evidence" value="ECO:0007669"/>
    <property type="project" value="UniProtKB-SubCell"/>
</dbReference>
<evidence type="ECO:0000259" key="9">
    <source>
        <dbReference type="PROSITE" id="PS01124"/>
    </source>
</evidence>
<keyword evidence="12" id="KW-1185">Reference proteome</keyword>
<dbReference type="InterPro" id="IPR009057">
    <property type="entry name" value="Homeodomain-like_sf"/>
</dbReference>
<dbReference type="Pfam" id="PF00072">
    <property type="entry name" value="Response_reg"/>
    <property type="match status" value="1"/>
</dbReference>
<protein>
    <submittedName>
        <fullName evidence="11">Response regulator</fullName>
    </submittedName>
</protein>
<dbReference type="EMBL" id="CP051680">
    <property type="protein sequence ID" value="QJD86427.1"/>
    <property type="molecule type" value="Genomic_DNA"/>
</dbReference>
<dbReference type="Gene3D" id="3.40.50.2300">
    <property type="match status" value="1"/>
</dbReference>
<dbReference type="Proteomes" id="UP000502248">
    <property type="component" value="Chromosome"/>
</dbReference>
<dbReference type="SUPFAM" id="SSF46689">
    <property type="entry name" value="Homeodomain-like"/>
    <property type="match status" value="2"/>
</dbReference>
<dbReference type="SUPFAM" id="SSF52172">
    <property type="entry name" value="CheY-like"/>
    <property type="match status" value="1"/>
</dbReference>
<dbReference type="GO" id="GO:0000160">
    <property type="term" value="P:phosphorelay signal transduction system"/>
    <property type="evidence" value="ECO:0007669"/>
    <property type="project" value="UniProtKB-KW"/>
</dbReference>
<keyword evidence="5" id="KW-0805">Transcription regulation</keyword>
<dbReference type="PROSITE" id="PS50110">
    <property type="entry name" value="RESPONSE_REGULATORY"/>
    <property type="match status" value="1"/>
</dbReference>
<dbReference type="GO" id="GO:0043565">
    <property type="term" value="F:sequence-specific DNA binding"/>
    <property type="evidence" value="ECO:0007669"/>
    <property type="project" value="InterPro"/>
</dbReference>
<feature type="domain" description="Response regulatory" evidence="10">
    <location>
        <begin position="3"/>
        <end position="120"/>
    </location>
</feature>
<dbReference type="RefSeq" id="WP_169282676.1">
    <property type="nucleotide sequence ID" value="NZ_CP051680.1"/>
</dbReference>
<organism evidence="11 12">
    <name type="scientific">Cohnella herbarum</name>
    <dbReference type="NCBI Taxonomy" id="2728023"/>
    <lineage>
        <taxon>Bacteria</taxon>
        <taxon>Bacillati</taxon>
        <taxon>Bacillota</taxon>
        <taxon>Bacilli</taxon>
        <taxon>Bacillales</taxon>
        <taxon>Paenibacillaceae</taxon>
        <taxon>Cohnella</taxon>
    </lineage>
</organism>
<dbReference type="PANTHER" id="PTHR42713:SF3">
    <property type="entry name" value="TRANSCRIPTIONAL REGULATORY PROTEIN HPTR"/>
    <property type="match status" value="1"/>
</dbReference>
<feature type="domain" description="HTH araC/xylS-type" evidence="9">
    <location>
        <begin position="416"/>
        <end position="515"/>
    </location>
</feature>
<evidence type="ECO:0000313" key="11">
    <source>
        <dbReference type="EMBL" id="QJD86427.1"/>
    </source>
</evidence>
<keyword evidence="7" id="KW-0804">Transcription</keyword>
<dbReference type="SMART" id="SM00342">
    <property type="entry name" value="HTH_ARAC"/>
    <property type="match status" value="1"/>
</dbReference>
<evidence type="ECO:0000256" key="5">
    <source>
        <dbReference type="ARBA" id="ARBA00023015"/>
    </source>
</evidence>
<dbReference type="InterPro" id="IPR011006">
    <property type="entry name" value="CheY-like_superfamily"/>
</dbReference>
<evidence type="ECO:0000256" key="2">
    <source>
        <dbReference type="ARBA" id="ARBA00022490"/>
    </source>
</evidence>
<keyword evidence="3 8" id="KW-0597">Phosphoprotein</keyword>
<dbReference type="InterPro" id="IPR051552">
    <property type="entry name" value="HptR"/>
</dbReference>
<keyword evidence="6" id="KW-0238">DNA-binding</keyword>
<dbReference type="AlphaFoldDB" id="A0A7Z2VNM1"/>
<dbReference type="InterPro" id="IPR001789">
    <property type="entry name" value="Sig_transdc_resp-reg_receiver"/>
</dbReference>
<evidence type="ECO:0000256" key="1">
    <source>
        <dbReference type="ARBA" id="ARBA00004496"/>
    </source>
</evidence>
<sequence length="520" mass="59467">MIRVMVVEDEPHILRSIKRMIESLHPRFEVVATAYNGEEAIKLLPTAAPDILFTDINMPMLDGLDLLAHVKKQGLDIEPIIISGYQEFEYARKALSLGVNEYLLKPISRKDLSDLLDQLFIKHERSQKRKELKYLGTLLLQHPASEPLPSLISLNNRSFAVLLLCSGSFPSHSTVDDSLRHNSWFELDLEKACGDLWVNEDNRAWVLDGKSEAEKFIVLAGGVGDRFASDLALFVSGLTRLLASKKLPITTVVSPVIDHIRDIEMMGKRIRATMAKQIRIGYPQTLQVSELQSLPPEPYPGLDSSTERKLNVAMEQGNLQLFKLVIGQIVERWKSVHPTQSETEKMLKQIVAICQKHRNANESYTADYLESDIEQAVYTVSDYDQLLRYLYCIIELVFHIQKQKNREERPSKLLVEEITEFIEANYTEPINHQTLAEKFGLVPSYISKLFNQQKGCSPGKYLINLRIDKAKELMRSSPDLKVWNIAEIVGYSDPQYFSRIFKKETGKYPSEYIESLHLQM</sequence>
<accession>A0A7Z2VNM1</accession>
<feature type="modified residue" description="4-aspartylphosphate" evidence="8">
    <location>
        <position position="55"/>
    </location>
</feature>
<name>A0A7Z2VNM1_9BACL</name>
<evidence type="ECO:0000256" key="4">
    <source>
        <dbReference type="ARBA" id="ARBA00023012"/>
    </source>
</evidence>
<dbReference type="Pfam" id="PF12833">
    <property type="entry name" value="HTH_18"/>
    <property type="match status" value="1"/>
</dbReference>